<proteinExistence type="predicted"/>
<name>A0A7T1KSC3_9CAUD</name>
<gene>
    <name evidence="1" type="primary">60</name>
    <name evidence="1" type="ORF">SEA_LILBEANIE_60</name>
</gene>
<keyword evidence="2" id="KW-1185">Reference proteome</keyword>
<evidence type="ECO:0000313" key="2">
    <source>
        <dbReference type="Proteomes" id="UP000594820"/>
    </source>
</evidence>
<reference evidence="1 2" key="1">
    <citation type="submission" date="2020-12" db="EMBL/GenBank/DDBJ databases">
        <authorList>
            <person name="Mahalingham V.A."/>
            <person name="Abad L.A."/>
            <person name="Dennis E.A."/>
            <person name="Alston T.C."/>
            <person name="Buckley J.R."/>
            <person name="Cao N.T."/>
            <person name="Cole K.B."/>
            <person name="Davis H.C."/>
            <person name="Fisher D.E."/>
            <person name="Jennings A.R."/>
            <person name="Litwin A.R."/>
            <person name="McCartney J.B."/>
            <person name="Mitchell K.E."/>
            <person name="Nasser J.B."/>
            <person name="Paudel P."/>
            <person name="Richoux S.A."/>
            <person name="Sisung K.L."/>
            <person name="Smith M.L."/>
            <person name="Sonnier C.R."/>
            <person name="Underwood K.G."/>
            <person name="Hunter C.W."/>
            <person name="Gottschalck B.A."/>
            <person name="Wiggina Z.F."/>
            <person name="Spears T.J."/>
            <person name="Hancock A.M."/>
            <person name="Gissendanner C.R."/>
            <person name="Findley A.M."/>
            <person name="Garlena R.A."/>
            <person name="Russell D.A."/>
            <person name="Jacobs-Sera D."/>
            <person name="Hatfull G.F."/>
        </authorList>
    </citation>
    <scope>NUCLEOTIDE SEQUENCE [LARGE SCALE GENOMIC DNA]</scope>
</reference>
<dbReference type="EMBL" id="MW314850">
    <property type="protein sequence ID" value="QPO17138.1"/>
    <property type="molecule type" value="Genomic_DNA"/>
</dbReference>
<dbReference type="GeneID" id="63027172"/>
<sequence length="102" mass="10939">MSSGPEHYREAERLTKIAVESMNKLAESLKAGVTGIESREYANTLASIRETTALAQVHATLAQAAATALAAHEDARISVPRKPSDELPASFASWIMATRSTQ</sequence>
<protein>
    <submittedName>
        <fullName evidence="1">Uncharacterized protein</fullName>
    </submittedName>
</protein>
<dbReference type="RefSeq" id="YP_010002621.1">
    <property type="nucleotide sequence ID" value="NC_053246.1"/>
</dbReference>
<dbReference type="Proteomes" id="UP000594820">
    <property type="component" value="Segment"/>
</dbReference>
<evidence type="ECO:0000313" key="1">
    <source>
        <dbReference type="EMBL" id="QPO17138.1"/>
    </source>
</evidence>
<dbReference type="KEGG" id="vg:63027172"/>
<organism evidence="1 2">
    <name type="scientific">Gordonia phage Lilbeanie</name>
    <dbReference type="NCBI Taxonomy" id="2794947"/>
    <lineage>
        <taxon>Viruses</taxon>
        <taxon>Duplodnaviria</taxon>
        <taxon>Heunggongvirae</taxon>
        <taxon>Uroviricota</taxon>
        <taxon>Caudoviricetes</taxon>
        <taxon>Stackebrandtviridae</taxon>
        <taxon>Lilbeanievirus</taxon>
        <taxon>Lilbeanievirus lilbeanie</taxon>
    </lineage>
</organism>
<accession>A0A7T1KSC3</accession>